<dbReference type="OrthoDB" id="5177627at2"/>
<gene>
    <name evidence="3" type="ORF">EV380_2961</name>
</gene>
<feature type="compositionally biased region" description="Basic and acidic residues" evidence="1">
    <location>
        <begin position="624"/>
        <end position="633"/>
    </location>
</feature>
<evidence type="ECO:0000259" key="2">
    <source>
        <dbReference type="SMART" id="SM00507"/>
    </source>
</evidence>
<feature type="domain" description="HNH nuclease" evidence="2">
    <location>
        <begin position="453"/>
        <end position="505"/>
    </location>
</feature>
<dbReference type="Gene3D" id="1.10.30.50">
    <property type="match status" value="1"/>
</dbReference>
<name>A0A4Q8AHP9_9MICC</name>
<dbReference type="CDD" id="cd00085">
    <property type="entry name" value="HNHc"/>
    <property type="match status" value="1"/>
</dbReference>
<feature type="region of interest" description="Disordered" evidence="1">
    <location>
        <begin position="545"/>
        <end position="645"/>
    </location>
</feature>
<dbReference type="Proteomes" id="UP000292685">
    <property type="component" value="Unassembled WGS sequence"/>
</dbReference>
<keyword evidence="4" id="KW-1185">Reference proteome</keyword>
<organism evidence="3 4">
    <name type="scientific">Zhihengliuella halotolerans</name>
    <dbReference type="NCBI Taxonomy" id="370736"/>
    <lineage>
        <taxon>Bacteria</taxon>
        <taxon>Bacillati</taxon>
        <taxon>Actinomycetota</taxon>
        <taxon>Actinomycetes</taxon>
        <taxon>Micrococcales</taxon>
        <taxon>Micrococcaceae</taxon>
        <taxon>Zhihengliuella</taxon>
    </lineage>
</organism>
<dbReference type="RefSeq" id="WP_130451735.1">
    <property type="nucleotide sequence ID" value="NZ_SHLA01000001.1"/>
</dbReference>
<reference evidence="3 4" key="1">
    <citation type="submission" date="2019-02" db="EMBL/GenBank/DDBJ databases">
        <title>Sequencing the genomes of 1000 actinobacteria strains.</title>
        <authorList>
            <person name="Klenk H.-P."/>
        </authorList>
    </citation>
    <scope>NUCLEOTIDE SEQUENCE [LARGE SCALE GENOMIC DNA]</scope>
    <source>
        <strain evidence="3 4">DSM 17364</strain>
    </source>
</reference>
<dbReference type="AlphaFoldDB" id="A0A4Q8AHP9"/>
<feature type="region of interest" description="Disordered" evidence="1">
    <location>
        <begin position="183"/>
        <end position="219"/>
    </location>
</feature>
<dbReference type="EMBL" id="SHLA01000001">
    <property type="protein sequence ID" value="RZU63345.1"/>
    <property type="molecule type" value="Genomic_DNA"/>
</dbReference>
<accession>A0A4Q8AHP9</accession>
<dbReference type="SMART" id="SM00507">
    <property type="entry name" value="HNHc"/>
    <property type="match status" value="1"/>
</dbReference>
<feature type="compositionally biased region" description="Low complexity" evidence="1">
    <location>
        <begin position="302"/>
        <end position="350"/>
    </location>
</feature>
<evidence type="ECO:0000313" key="3">
    <source>
        <dbReference type="EMBL" id="RZU63345.1"/>
    </source>
</evidence>
<evidence type="ECO:0000313" key="4">
    <source>
        <dbReference type="Proteomes" id="UP000292685"/>
    </source>
</evidence>
<comment type="caution">
    <text evidence="3">The sequence shown here is derived from an EMBL/GenBank/DDBJ whole genome shotgun (WGS) entry which is preliminary data.</text>
</comment>
<feature type="region of interest" description="Disordered" evidence="1">
    <location>
        <begin position="292"/>
        <end position="361"/>
    </location>
</feature>
<proteinExistence type="predicted"/>
<evidence type="ECO:0000256" key="1">
    <source>
        <dbReference type="SAM" id="MobiDB-lite"/>
    </source>
</evidence>
<dbReference type="InterPro" id="IPR003615">
    <property type="entry name" value="HNH_nuc"/>
</dbReference>
<protein>
    <submittedName>
        <fullName evidence="3">Uncharacterized protein DUF222</fullName>
    </submittedName>
</protein>
<dbReference type="InterPro" id="IPR003870">
    <property type="entry name" value="DUF222"/>
</dbReference>
<feature type="compositionally biased region" description="Low complexity" evidence="1">
    <location>
        <begin position="183"/>
        <end position="210"/>
    </location>
</feature>
<sequence length="645" mass="66777">MAITHPTETPAAASGAAGRVREAAEHLTGLCPEVGSLSDADLVHAAGAVEALGRLVDALRVRAAGEIEDRSSQGLGEDRLSARYGCRTGSELLERLTGAPGREVRRRAGLDARTRAGVSLTGEELPARFPDIADALHAGSLGIETAELLTGMLTRVGPRADPGAAAAAEAALVATATATTGRDFATQDSAADADDSSSSGPDDGTGTPDGSTDKGAGGMPAATFAEVKIHSQVWEAHLDQDGPDPEATRAAARRGLTLGSARDGLIPVRGNLMPETAAQLTRLLAAYLNPAARHHGTDPNPETHAGATGAEDAAATHGGADGDNVAGSEAAGEASTAGGTTAETGTTSGTPAVVDERTPAQKRHDVLASILTAAARSAETPTLGGDAATLLVHITAEDLTDPAGSATLDGIDIPATARIAHRIACAGAVQKVLFDRAGRIVALGTKERVFNAHQRRAITARDGGCVIPGCTIPASWCEIHHVHAHAEDGPTHTDNGVLLCWFHHHHLENSGWDISITDGVPHVKAPPWYDPTGTYRPTVNVLTRRGRHHRPEPPPPVAPEAKTTPKRDVLPDSAPNTRPAVDTGTSAGGSDENSPPGWNPSETARPFTLEEGSPTRWDPATGRSLEEAAEERRRRWNAADDEPPW</sequence>
<dbReference type="Pfam" id="PF02720">
    <property type="entry name" value="DUF222"/>
    <property type="match status" value="1"/>
</dbReference>